<dbReference type="Proteomes" id="UP000286287">
    <property type="component" value="Unassembled WGS sequence"/>
</dbReference>
<reference evidence="1 2" key="1">
    <citation type="submission" date="2018-09" db="EMBL/GenBank/DDBJ databases">
        <authorList>
            <person name="Zhu H."/>
        </authorList>
    </citation>
    <scope>NUCLEOTIDE SEQUENCE [LARGE SCALE GENOMIC DNA]</scope>
    <source>
        <strain evidence="1 2">K2S05-167</strain>
    </source>
</reference>
<accession>A0A418VG08</accession>
<dbReference type="EMBL" id="QYUJ01000008">
    <property type="protein sequence ID" value="RJF74976.1"/>
    <property type="molecule type" value="Genomic_DNA"/>
</dbReference>
<evidence type="ECO:0000313" key="1">
    <source>
        <dbReference type="EMBL" id="RJF74976.1"/>
    </source>
</evidence>
<comment type="caution">
    <text evidence="1">The sequence shown here is derived from an EMBL/GenBank/DDBJ whole genome shotgun (WGS) entry which is preliminary data.</text>
</comment>
<evidence type="ECO:0000313" key="2">
    <source>
        <dbReference type="Proteomes" id="UP000286287"/>
    </source>
</evidence>
<protein>
    <submittedName>
        <fullName evidence="1">Uncharacterized protein</fullName>
    </submittedName>
</protein>
<gene>
    <name evidence="1" type="ORF">D3875_02980</name>
</gene>
<organism evidence="1 2">
    <name type="scientific">Deinococcus cavernae</name>
    <dbReference type="NCBI Taxonomy" id="2320857"/>
    <lineage>
        <taxon>Bacteria</taxon>
        <taxon>Thermotogati</taxon>
        <taxon>Deinococcota</taxon>
        <taxon>Deinococci</taxon>
        <taxon>Deinococcales</taxon>
        <taxon>Deinococcaceae</taxon>
        <taxon>Deinococcus</taxon>
    </lineage>
</organism>
<proteinExistence type="predicted"/>
<name>A0A418VG08_9DEIO</name>
<dbReference type="RefSeq" id="WP_119761008.1">
    <property type="nucleotide sequence ID" value="NZ_QYUJ01000008.1"/>
</dbReference>
<sequence>MTAFNVRELAQKIAYDTPLSAAERQHVSQLLHFAEAGQAALVCSRESGGQVLLSAWREGEDDTTGETPLFAVLGLTEPHPDTWRAVKTALGGEEQE</sequence>
<keyword evidence="2" id="KW-1185">Reference proteome</keyword>
<dbReference type="AlphaFoldDB" id="A0A418VG08"/>